<evidence type="ECO:0000313" key="1">
    <source>
        <dbReference type="Ensembl" id="ENSLLEP00000011107.1"/>
    </source>
</evidence>
<organism evidence="1 2">
    <name type="scientific">Leptobrachium leishanense</name>
    <name type="common">Leishan spiny toad</name>
    <dbReference type="NCBI Taxonomy" id="445787"/>
    <lineage>
        <taxon>Eukaryota</taxon>
        <taxon>Metazoa</taxon>
        <taxon>Chordata</taxon>
        <taxon>Craniata</taxon>
        <taxon>Vertebrata</taxon>
        <taxon>Euteleostomi</taxon>
        <taxon>Amphibia</taxon>
        <taxon>Batrachia</taxon>
        <taxon>Anura</taxon>
        <taxon>Pelobatoidea</taxon>
        <taxon>Megophryidae</taxon>
        <taxon>Leptobrachium</taxon>
    </lineage>
</organism>
<name>A0A8C5PB17_9ANUR</name>
<reference evidence="1" key="1">
    <citation type="submission" date="2025-08" db="UniProtKB">
        <authorList>
            <consortium name="Ensembl"/>
        </authorList>
    </citation>
    <scope>IDENTIFICATION</scope>
</reference>
<sequence>MRNKSTSILDFTGFPPSIATSSGNLLPSVLVFSFRKFRGIVIYILYFSFNTGNN</sequence>
<protein>
    <submittedName>
        <fullName evidence="1">Uncharacterized protein</fullName>
    </submittedName>
</protein>
<dbReference type="Proteomes" id="UP000694569">
    <property type="component" value="Unplaced"/>
</dbReference>
<accession>A0A8C5PB17</accession>
<keyword evidence="2" id="KW-1185">Reference proteome</keyword>
<reference evidence="1" key="2">
    <citation type="submission" date="2025-09" db="UniProtKB">
        <authorList>
            <consortium name="Ensembl"/>
        </authorList>
    </citation>
    <scope>IDENTIFICATION</scope>
</reference>
<dbReference type="AlphaFoldDB" id="A0A8C5PB17"/>
<proteinExistence type="predicted"/>
<dbReference type="Ensembl" id="ENSLLET00000011549.1">
    <property type="protein sequence ID" value="ENSLLEP00000011107.1"/>
    <property type="gene ID" value="ENSLLEG00000007066.1"/>
</dbReference>
<evidence type="ECO:0000313" key="2">
    <source>
        <dbReference type="Proteomes" id="UP000694569"/>
    </source>
</evidence>